<proteinExistence type="inferred from homology"/>
<dbReference type="RefSeq" id="WP_021331351.1">
    <property type="nucleotide sequence ID" value="NZ_AUZJ01000064.1"/>
</dbReference>
<evidence type="ECO:0000256" key="1">
    <source>
        <dbReference type="ARBA" id="ARBA00006525"/>
    </source>
</evidence>
<dbReference type="InterPro" id="IPR003488">
    <property type="entry name" value="DprA"/>
</dbReference>
<protein>
    <submittedName>
        <fullName evidence="3">DNA protecting protein DprA</fullName>
    </submittedName>
</protein>
<evidence type="ECO:0000313" key="4">
    <source>
        <dbReference type="EMBL" id="ERK04926.1"/>
    </source>
</evidence>
<dbReference type="PATRIC" id="fig|1125725.3.peg.2383"/>
<reference evidence="5 6" key="1">
    <citation type="submission" date="2013-08" db="EMBL/GenBank/DDBJ databases">
        <authorList>
            <person name="Durkin A.S."/>
            <person name="Haft D.R."/>
            <person name="McCorrison J."/>
            <person name="Torralba M."/>
            <person name="Gillis M."/>
            <person name="Haft D.H."/>
            <person name="Methe B."/>
            <person name="Sutton G."/>
            <person name="Nelson K.E."/>
        </authorList>
    </citation>
    <scope>NUCLEOTIDE SEQUENCE [LARGE SCALE GENOMIC DNA]</scope>
    <source>
        <strain evidence="4 6">ATCC 35536</strain>
        <strain evidence="3 5">VPI DR56BR1116</strain>
    </source>
</reference>
<sequence>MGVEKENYFLSLCLAGVSFLTLREKNILLENLDSAAALALLSIDDIATLVGRTFRAAVWNGPSCVREAEKAERIIKAFGIETILNGDALYPALLSEAENAPFMLFCRGNASCLLGETVSVVGTRRMTREGKEAAFSFACDAARNGVTVVSGLAYGIDASAHAGAVDACFDAMEAGTEKNCGKTAAILPCGADMIVPSSHKRLAEKIIKTGGVLVSEYLPGVPAEAWRFVHRNRIIAALSPATVVVESPPGSGALITAQYALDYNRDVMIHEAAFSASAKAVSRQAKCELEKKIERGEAAKGKAERTAEKYVVDGAPVIKDYADYRRCRSESPGARSGEPSLF</sequence>
<dbReference type="PANTHER" id="PTHR43022:SF1">
    <property type="entry name" value="PROTEIN SMF"/>
    <property type="match status" value="1"/>
</dbReference>
<evidence type="ECO:0000259" key="2">
    <source>
        <dbReference type="Pfam" id="PF02481"/>
    </source>
</evidence>
<dbReference type="Gene3D" id="3.40.50.450">
    <property type="match status" value="1"/>
</dbReference>
<evidence type="ECO:0000313" key="3">
    <source>
        <dbReference type="EMBL" id="ERF59619.1"/>
    </source>
</evidence>
<dbReference type="SUPFAM" id="SSF102405">
    <property type="entry name" value="MCP/YpsA-like"/>
    <property type="match status" value="1"/>
</dbReference>
<dbReference type="Proteomes" id="UP000016412">
    <property type="component" value="Unassembled WGS sequence"/>
</dbReference>
<dbReference type="AlphaFoldDB" id="U1GSL1"/>
<name>U1GSL1_TRESO</name>
<dbReference type="EMBL" id="AVQI01000008">
    <property type="protein sequence ID" value="ERK04926.1"/>
    <property type="molecule type" value="Genomic_DNA"/>
</dbReference>
<keyword evidence="6" id="KW-1185">Reference proteome</keyword>
<comment type="similarity">
    <text evidence="1">Belongs to the DprA/Smf family.</text>
</comment>
<dbReference type="PANTHER" id="PTHR43022">
    <property type="entry name" value="PROTEIN SMF"/>
    <property type="match status" value="1"/>
</dbReference>
<dbReference type="InterPro" id="IPR057666">
    <property type="entry name" value="DrpA_SLOG"/>
</dbReference>
<dbReference type="EMBL" id="AUZJ01000064">
    <property type="protein sequence ID" value="ERF59619.1"/>
    <property type="molecule type" value="Genomic_DNA"/>
</dbReference>
<gene>
    <name evidence="3" type="primary">dprA</name>
    <name evidence="4" type="ORF">HMPREF0860_1221</name>
    <name evidence="3" type="ORF">HMPREF1325_1083</name>
</gene>
<dbReference type="eggNOG" id="COG0758">
    <property type="taxonomic scope" value="Bacteria"/>
</dbReference>
<dbReference type="Pfam" id="PF02481">
    <property type="entry name" value="DNA_processg_A"/>
    <property type="match status" value="1"/>
</dbReference>
<dbReference type="GO" id="GO:0009294">
    <property type="term" value="P:DNA-mediated transformation"/>
    <property type="evidence" value="ECO:0007669"/>
    <property type="project" value="InterPro"/>
</dbReference>
<evidence type="ECO:0000313" key="6">
    <source>
        <dbReference type="Proteomes" id="UP000016646"/>
    </source>
</evidence>
<dbReference type="Proteomes" id="UP000016646">
    <property type="component" value="Unassembled WGS sequence"/>
</dbReference>
<organism evidence="3 5">
    <name type="scientific">Treponema socranskii subsp. socranskii VPI DR56BR1116 = ATCC 35536</name>
    <dbReference type="NCBI Taxonomy" id="1125725"/>
    <lineage>
        <taxon>Bacteria</taxon>
        <taxon>Pseudomonadati</taxon>
        <taxon>Spirochaetota</taxon>
        <taxon>Spirochaetia</taxon>
        <taxon>Spirochaetales</taxon>
        <taxon>Treponemataceae</taxon>
        <taxon>Treponema</taxon>
    </lineage>
</organism>
<evidence type="ECO:0000313" key="5">
    <source>
        <dbReference type="Proteomes" id="UP000016412"/>
    </source>
</evidence>
<accession>U1GSL1</accession>
<dbReference type="STRING" id="1125725.HMPREF1325_1083"/>
<feature type="domain" description="Smf/DprA SLOG" evidence="2">
    <location>
        <begin position="83"/>
        <end position="276"/>
    </location>
</feature>
<comment type="caution">
    <text evidence="3">The sequence shown here is derived from an EMBL/GenBank/DDBJ whole genome shotgun (WGS) entry which is preliminary data.</text>
</comment>